<sequence>MMVKSLTRQENRRKKVIMRFGLDS</sequence>
<name>A0A2P2NSN3_RHIMU</name>
<organism evidence="1">
    <name type="scientific">Rhizophora mucronata</name>
    <name type="common">Asiatic mangrove</name>
    <dbReference type="NCBI Taxonomy" id="61149"/>
    <lineage>
        <taxon>Eukaryota</taxon>
        <taxon>Viridiplantae</taxon>
        <taxon>Streptophyta</taxon>
        <taxon>Embryophyta</taxon>
        <taxon>Tracheophyta</taxon>
        <taxon>Spermatophyta</taxon>
        <taxon>Magnoliopsida</taxon>
        <taxon>eudicotyledons</taxon>
        <taxon>Gunneridae</taxon>
        <taxon>Pentapetalae</taxon>
        <taxon>rosids</taxon>
        <taxon>fabids</taxon>
        <taxon>Malpighiales</taxon>
        <taxon>Rhizophoraceae</taxon>
        <taxon>Rhizophora</taxon>
    </lineage>
</organism>
<proteinExistence type="predicted"/>
<dbReference type="EMBL" id="GGEC01064970">
    <property type="protein sequence ID" value="MBX45454.1"/>
    <property type="molecule type" value="Transcribed_RNA"/>
</dbReference>
<dbReference type="AlphaFoldDB" id="A0A2P2NSN3"/>
<protein>
    <submittedName>
        <fullName evidence="1">Uncharacterized protein</fullName>
    </submittedName>
</protein>
<accession>A0A2P2NSN3</accession>
<reference evidence="1" key="1">
    <citation type="submission" date="2018-02" db="EMBL/GenBank/DDBJ databases">
        <title>Rhizophora mucronata_Transcriptome.</title>
        <authorList>
            <person name="Meera S.P."/>
            <person name="Sreeshan A."/>
            <person name="Augustine A."/>
        </authorList>
    </citation>
    <scope>NUCLEOTIDE SEQUENCE</scope>
    <source>
        <tissue evidence="1">Leaf</tissue>
    </source>
</reference>
<evidence type="ECO:0000313" key="1">
    <source>
        <dbReference type="EMBL" id="MBX45454.1"/>
    </source>
</evidence>